<accession>A0A5C5ZRY0</accession>
<dbReference type="RefSeq" id="WP_146400501.1">
    <property type="nucleotide sequence ID" value="NZ_SJPQ01000002.1"/>
</dbReference>
<comment type="caution">
    <text evidence="2">The sequence shown here is derived from an EMBL/GenBank/DDBJ whole genome shotgun (WGS) entry which is preliminary data.</text>
</comment>
<evidence type="ECO:0000256" key="1">
    <source>
        <dbReference type="SAM" id="Phobius"/>
    </source>
</evidence>
<keyword evidence="1" id="KW-0472">Membrane</keyword>
<dbReference type="OrthoDB" id="253619at2"/>
<organism evidence="2 3">
    <name type="scientific">Pseudobythopirellula maris</name>
    <dbReference type="NCBI Taxonomy" id="2527991"/>
    <lineage>
        <taxon>Bacteria</taxon>
        <taxon>Pseudomonadati</taxon>
        <taxon>Planctomycetota</taxon>
        <taxon>Planctomycetia</taxon>
        <taxon>Pirellulales</taxon>
        <taxon>Lacipirellulaceae</taxon>
        <taxon>Pseudobythopirellula</taxon>
    </lineage>
</organism>
<dbReference type="NCBIfam" id="TIGR02532">
    <property type="entry name" value="IV_pilin_GFxxxE"/>
    <property type="match status" value="1"/>
</dbReference>
<dbReference type="InterPro" id="IPR045584">
    <property type="entry name" value="Pilin-like"/>
</dbReference>
<proteinExistence type="predicted"/>
<sequence length="403" mass="44186">MIFPAENTRADKRGPLLGLTLVELLVSMAIVSILAALIVGVAGVAGETAREARTRQLIARLHTQLMERYDQYRYQRVELNRADRPPVVNMVEDYRDYLAASGLFITSGWTNGQVEAAGRLQALRETMRMEMPDRWSDVYLKPLPASLTEIEPEDFGGPLFASQRPTLSRLYSRRLQAMINAGVSRDDLMANQSAECLYLVVMNATSDGEAAGLFKPADIGDVDGDGAPEFLDGWGNPIRFLRWAPGFESDSQLGFNQLARIYRDTKKDFNGAAASDGDKLKAVQQAINNDFDPFDPFRVDGPNMTNFEVDTGGASGGGPAARGFRIMPLIYSDGGDEDSDIYSAANFFNRFSDPYSLHEDPSLGLGIGQEMSDARAVLAPSIDSDGDNYADNITNHDIATRTN</sequence>
<dbReference type="SUPFAM" id="SSF54523">
    <property type="entry name" value="Pili subunits"/>
    <property type="match status" value="1"/>
</dbReference>
<keyword evidence="3" id="KW-1185">Reference proteome</keyword>
<name>A0A5C5ZRY0_9BACT</name>
<dbReference type="InterPro" id="IPR012902">
    <property type="entry name" value="N_methyl_site"/>
</dbReference>
<gene>
    <name evidence="2" type="ORF">Mal64_24740</name>
</gene>
<dbReference type="Proteomes" id="UP000315440">
    <property type="component" value="Unassembled WGS sequence"/>
</dbReference>
<evidence type="ECO:0000313" key="2">
    <source>
        <dbReference type="EMBL" id="TWT88983.1"/>
    </source>
</evidence>
<protein>
    <submittedName>
        <fullName evidence="2">Uncharacterized protein</fullName>
    </submittedName>
</protein>
<feature type="transmembrane region" description="Helical" evidence="1">
    <location>
        <begin position="24"/>
        <end position="45"/>
    </location>
</feature>
<dbReference type="EMBL" id="SJPQ01000002">
    <property type="protein sequence ID" value="TWT88983.1"/>
    <property type="molecule type" value="Genomic_DNA"/>
</dbReference>
<evidence type="ECO:0000313" key="3">
    <source>
        <dbReference type="Proteomes" id="UP000315440"/>
    </source>
</evidence>
<keyword evidence="1" id="KW-1133">Transmembrane helix</keyword>
<reference evidence="2 3" key="1">
    <citation type="submission" date="2019-02" db="EMBL/GenBank/DDBJ databases">
        <title>Deep-cultivation of Planctomycetes and their phenomic and genomic characterization uncovers novel biology.</title>
        <authorList>
            <person name="Wiegand S."/>
            <person name="Jogler M."/>
            <person name="Boedeker C."/>
            <person name="Pinto D."/>
            <person name="Vollmers J."/>
            <person name="Rivas-Marin E."/>
            <person name="Kohn T."/>
            <person name="Peeters S.H."/>
            <person name="Heuer A."/>
            <person name="Rast P."/>
            <person name="Oberbeckmann S."/>
            <person name="Bunk B."/>
            <person name="Jeske O."/>
            <person name="Meyerdierks A."/>
            <person name="Storesund J.E."/>
            <person name="Kallscheuer N."/>
            <person name="Luecker S."/>
            <person name="Lage O.M."/>
            <person name="Pohl T."/>
            <person name="Merkel B.J."/>
            <person name="Hornburger P."/>
            <person name="Mueller R.-W."/>
            <person name="Bruemmer F."/>
            <person name="Labrenz M."/>
            <person name="Spormann A.M."/>
            <person name="Op Den Camp H."/>
            <person name="Overmann J."/>
            <person name="Amann R."/>
            <person name="Jetten M.S.M."/>
            <person name="Mascher T."/>
            <person name="Medema M.H."/>
            <person name="Devos D.P."/>
            <person name="Kaster A.-K."/>
            <person name="Ovreas L."/>
            <person name="Rohde M."/>
            <person name="Galperin M.Y."/>
            <person name="Jogler C."/>
        </authorList>
    </citation>
    <scope>NUCLEOTIDE SEQUENCE [LARGE SCALE GENOMIC DNA]</scope>
    <source>
        <strain evidence="2 3">Mal64</strain>
    </source>
</reference>
<keyword evidence="1" id="KW-0812">Transmembrane</keyword>
<dbReference type="AlphaFoldDB" id="A0A5C5ZRY0"/>